<comment type="subunit">
    <text evidence="2">Monomer. Interacts with PqqE.</text>
</comment>
<accession>A0ABQ6P539</accession>
<evidence type="ECO:0000313" key="4">
    <source>
        <dbReference type="EMBL" id="GMM60210.1"/>
    </source>
</evidence>
<keyword evidence="5" id="KW-1185">Reference proteome</keyword>
<dbReference type="InterPro" id="IPR041881">
    <property type="entry name" value="PqqD_sf"/>
</dbReference>
<sequence>MSENAPAEDAVPRFRRGVKLRFDEARGHWVLLAPEKAFVPDPIAAEILQLIDGQRSIAQMAENLASRFDAPLATVQADTTTILSDLAARGALEL</sequence>
<reference evidence="4 5" key="1">
    <citation type="submission" date="2023-06" db="EMBL/GenBank/DDBJ databases">
        <title>Draft genome sequence of Novosphingobium sp. strain IK01.</title>
        <authorList>
            <person name="Hatamoto M."/>
            <person name="Ikarashi T."/>
            <person name="Yamaguchi T."/>
        </authorList>
    </citation>
    <scope>NUCLEOTIDE SEQUENCE [LARGE SCALE GENOMIC DNA]</scope>
    <source>
        <strain evidence="4 5">IK01</strain>
    </source>
</reference>
<dbReference type="Proteomes" id="UP001187221">
    <property type="component" value="Unassembled WGS sequence"/>
</dbReference>
<evidence type="ECO:0000256" key="2">
    <source>
        <dbReference type="ARBA" id="ARBA00011741"/>
    </source>
</evidence>
<dbReference type="Gene3D" id="1.10.10.1150">
    <property type="entry name" value="Coenzyme PQQ synthesis protein D (PqqD)"/>
    <property type="match status" value="1"/>
</dbReference>
<dbReference type="InterPro" id="IPR022479">
    <property type="entry name" value="PqqD_bac"/>
</dbReference>
<name>A0ABQ6P539_9SPHN</name>
<protein>
    <submittedName>
        <fullName evidence="4">Pyrroloquinoline quinone biosynthesis peptide chaperone PqqD</fullName>
    </submittedName>
</protein>
<dbReference type="Pfam" id="PF05402">
    <property type="entry name" value="PqqD"/>
    <property type="match status" value="1"/>
</dbReference>
<dbReference type="InterPro" id="IPR008792">
    <property type="entry name" value="PQQD"/>
</dbReference>
<dbReference type="EMBL" id="BTFW01000001">
    <property type="protein sequence ID" value="GMM60210.1"/>
    <property type="molecule type" value="Genomic_DNA"/>
</dbReference>
<proteinExistence type="predicted"/>
<evidence type="ECO:0000256" key="1">
    <source>
        <dbReference type="ARBA" id="ARBA00004886"/>
    </source>
</evidence>
<comment type="caution">
    <text evidence="4">The sequence shown here is derived from an EMBL/GenBank/DDBJ whole genome shotgun (WGS) entry which is preliminary data.</text>
</comment>
<evidence type="ECO:0000256" key="3">
    <source>
        <dbReference type="ARBA" id="ARBA00022905"/>
    </source>
</evidence>
<evidence type="ECO:0000313" key="5">
    <source>
        <dbReference type="Proteomes" id="UP001187221"/>
    </source>
</evidence>
<dbReference type="NCBIfam" id="TIGR03859">
    <property type="entry name" value="PQQ_PqqD"/>
    <property type="match status" value="1"/>
</dbReference>
<keyword evidence="3" id="KW-0884">PQQ biosynthesis</keyword>
<comment type="pathway">
    <text evidence="1">Cofactor biosynthesis; pyrroloquinoline quinone biosynthesis.</text>
</comment>
<organism evidence="4 5">
    <name type="scientific">Novosphingobium pituita</name>
    <dbReference type="NCBI Taxonomy" id="3056842"/>
    <lineage>
        <taxon>Bacteria</taxon>
        <taxon>Pseudomonadati</taxon>
        <taxon>Pseudomonadota</taxon>
        <taxon>Alphaproteobacteria</taxon>
        <taxon>Sphingomonadales</taxon>
        <taxon>Sphingomonadaceae</taxon>
        <taxon>Novosphingobium</taxon>
    </lineage>
</organism>
<dbReference type="RefSeq" id="WP_317974021.1">
    <property type="nucleotide sequence ID" value="NZ_BTFW01000001.1"/>
</dbReference>
<gene>
    <name evidence="4" type="primary">pqqD</name>
    <name evidence="4" type="ORF">NUTIK01_09870</name>
</gene>